<comment type="caution">
    <text evidence="5">The sequence shown here is derived from an EMBL/GenBank/DDBJ whole genome shotgun (WGS) entry which is preliminary data.</text>
</comment>
<dbReference type="OMA" id="FTWFRYA"/>
<dbReference type="PRINTS" id="PR00081">
    <property type="entry name" value="GDHRDH"/>
</dbReference>
<gene>
    <name evidence="5" type="ORF">AO440_003637</name>
</gene>
<evidence type="ECO:0000313" key="6">
    <source>
        <dbReference type="Proteomes" id="UP000054886"/>
    </source>
</evidence>
<dbReference type="VEuPathDB" id="FungiDB:GW608_K08943"/>
<name>A0A0W0DE75_CANGB</name>
<evidence type="ECO:0000256" key="2">
    <source>
        <dbReference type="ARBA" id="ARBA00022857"/>
    </source>
</evidence>
<dbReference type="VEuPathDB" id="FungiDB:GWK60_K08965"/>
<protein>
    <submittedName>
        <fullName evidence="5">Putative oxidoreductase ENV9</fullName>
    </submittedName>
</protein>
<dbReference type="Proteomes" id="UP000054886">
    <property type="component" value="Unassembled WGS sequence"/>
</dbReference>
<dbReference type="GO" id="GO:0016491">
    <property type="term" value="F:oxidoreductase activity"/>
    <property type="evidence" value="ECO:0007669"/>
    <property type="project" value="UniProtKB-KW"/>
</dbReference>
<comment type="similarity">
    <text evidence="1 4">Belongs to the short-chain dehydrogenases/reductases (SDR) family.</text>
</comment>
<dbReference type="GO" id="GO:0007033">
    <property type="term" value="P:vacuole organization"/>
    <property type="evidence" value="ECO:0007669"/>
    <property type="project" value="EnsemblFungi"/>
</dbReference>
<dbReference type="PhylomeDB" id="A0A0W0DE75"/>
<dbReference type="AlphaFoldDB" id="A0A0W0DE75"/>
<keyword evidence="2" id="KW-0521">NADP</keyword>
<dbReference type="VEuPathDB" id="FungiDB:GVI51_K09009"/>
<dbReference type="GO" id="GO:0034389">
    <property type="term" value="P:lipid droplet organization"/>
    <property type="evidence" value="ECO:0007669"/>
    <property type="project" value="EnsemblFungi"/>
</dbReference>
<dbReference type="PANTHER" id="PTHR24320:SF282">
    <property type="entry name" value="WW DOMAIN-CONTAINING OXIDOREDUCTASE"/>
    <property type="match status" value="1"/>
</dbReference>
<accession>A0A0W0DE75</accession>
<evidence type="ECO:0000256" key="3">
    <source>
        <dbReference type="ARBA" id="ARBA00023002"/>
    </source>
</evidence>
<dbReference type="GO" id="GO:0005773">
    <property type="term" value="C:vacuole"/>
    <property type="evidence" value="ECO:0007669"/>
    <property type="project" value="GOC"/>
</dbReference>
<dbReference type="PANTHER" id="PTHR24320">
    <property type="entry name" value="RETINOL DEHYDROGENASE"/>
    <property type="match status" value="1"/>
</dbReference>
<organism evidence="5 6">
    <name type="scientific">Candida glabrata</name>
    <name type="common">Yeast</name>
    <name type="synonym">Torulopsis glabrata</name>
    <dbReference type="NCBI Taxonomy" id="5478"/>
    <lineage>
        <taxon>Eukaryota</taxon>
        <taxon>Fungi</taxon>
        <taxon>Dikarya</taxon>
        <taxon>Ascomycota</taxon>
        <taxon>Saccharomycotina</taxon>
        <taxon>Saccharomycetes</taxon>
        <taxon>Saccharomycetales</taxon>
        <taxon>Saccharomycetaceae</taxon>
        <taxon>Nakaseomyces</taxon>
    </lineage>
</organism>
<dbReference type="PRINTS" id="PR00080">
    <property type="entry name" value="SDRFAMILY"/>
</dbReference>
<sequence>MTWDPSELPYYNPQVDDRVAVVTGGNSGIGWFTVLHLYMHGFRVYVCGRNSHKVSRAMDDIIEEAVRRHNLYLKGLHDQKPTRYLGSLQYLHTDLTDLKCVDRAAAKILRMENHLDVLVNNAGVMAVPYEITKDGFEIQMQTNYIAHFLLTMRLLPLLRCSHGRVVTLSSLGHHIIFKYSKLDETWNYFPNFVFTWFRYAMTKVASIQYTKMLAIKNPDILFVSVHPGLVMNTNLFSFWTRLPLVGIFFWLLFQVVGFMFGVSNEQGAYSTLRCSLSQELTTTNDNGKYFTTGGKESRSSYVANNLDDAASTWIWTMKQLRNRGFDI</sequence>
<dbReference type="EMBL" id="LLZZ01000123">
    <property type="protein sequence ID" value="KTB02674.1"/>
    <property type="molecule type" value="Genomic_DNA"/>
</dbReference>
<keyword evidence="3" id="KW-0560">Oxidoreductase</keyword>
<evidence type="ECO:0000256" key="1">
    <source>
        <dbReference type="ARBA" id="ARBA00006484"/>
    </source>
</evidence>
<evidence type="ECO:0000313" key="5">
    <source>
        <dbReference type="EMBL" id="KTB02674.1"/>
    </source>
</evidence>
<dbReference type="GO" id="GO:0005739">
    <property type="term" value="C:mitochondrion"/>
    <property type="evidence" value="ECO:0007669"/>
    <property type="project" value="EnsemblFungi"/>
</dbReference>
<dbReference type="GO" id="GO:0006624">
    <property type="term" value="P:vacuolar protein processing"/>
    <property type="evidence" value="ECO:0007669"/>
    <property type="project" value="EnsemblFungi"/>
</dbReference>
<dbReference type="SUPFAM" id="SSF51735">
    <property type="entry name" value="NAD(P)-binding Rossmann-fold domains"/>
    <property type="match status" value="1"/>
</dbReference>
<reference evidence="5 6" key="1">
    <citation type="submission" date="2015-10" db="EMBL/GenBank/DDBJ databases">
        <title>Draft genomes sequences of Candida glabrata isolates 1A, 1B, 2A, 2B, 3A and 3B.</title>
        <authorList>
            <person name="Haavelsrud O.E."/>
            <person name="Gaustad P."/>
        </authorList>
    </citation>
    <scope>NUCLEOTIDE SEQUENCE [LARGE SCALE GENOMIC DNA]</scope>
    <source>
        <strain evidence="5">910700640</strain>
    </source>
</reference>
<dbReference type="VEuPathDB" id="FungiDB:B1J91_K09152g"/>
<dbReference type="VEuPathDB" id="FungiDB:CAGL0K09152g"/>
<evidence type="ECO:0000256" key="4">
    <source>
        <dbReference type="RuleBase" id="RU000363"/>
    </source>
</evidence>
<proteinExistence type="inferred from homology"/>
<dbReference type="GO" id="GO:0005811">
    <property type="term" value="C:lipid droplet"/>
    <property type="evidence" value="ECO:0007669"/>
    <property type="project" value="EnsemblFungi"/>
</dbReference>
<dbReference type="OrthoDB" id="191139at2759"/>
<dbReference type="Pfam" id="PF00106">
    <property type="entry name" value="adh_short"/>
    <property type="match status" value="2"/>
</dbReference>
<dbReference type="Gene3D" id="3.40.50.720">
    <property type="entry name" value="NAD(P)-binding Rossmann-like Domain"/>
    <property type="match status" value="1"/>
</dbReference>
<dbReference type="InterPro" id="IPR036291">
    <property type="entry name" value="NAD(P)-bd_dom_sf"/>
</dbReference>
<dbReference type="InterPro" id="IPR002347">
    <property type="entry name" value="SDR_fam"/>
</dbReference>